<proteinExistence type="inferred from homology"/>
<dbReference type="PRINTS" id="PR00078">
    <property type="entry name" value="G3PDHDRGNASE"/>
</dbReference>
<evidence type="ECO:0000256" key="5">
    <source>
        <dbReference type="PIRSR" id="PIRSR000149-2"/>
    </source>
</evidence>
<dbReference type="NCBIfam" id="TIGR01534">
    <property type="entry name" value="GAPDH-I"/>
    <property type="match status" value="1"/>
</dbReference>
<gene>
    <name evidence="11" type="ORF">OI18_22550</name>
</gene>
<dbReference type="SUPFAM" id="SSF51735">
    <property type="entry name" value="NAD(P)-binding Rossmann-fold domains"/>
    <property type="match status" value="1"/>
</dbReference>
<dbReference type="FunFam" id="3.30.360.10:FF:000002">
    <property type="entry name" value="Glyceraldehyde-3-phosphate dehydrogenase"/>
    <property type="match status" value="1"/>
</dbReference>
<reference evidence="11 12" key="1">
    <citation type="submission" date="2014-11" db="EMBL/GenBank/DDBJ databases">
        <title>Genome sequence of Flavihumibacter solisilvae 3-3.</title>
        <authorList>
            <person name="Zhou G."/>
            <person name="Li M."/>
            <person name="Wang G."/>
        </authorList>
    </citation>
    <scope>NUCLEOTIDE SEQUENCE [LARGE SCALE GENOMIC DNA]</scope>
    <source>
        <strain evidence="11 12">3-3</strain>
    </source>
</reference>
<keyword evidence="6" id="KW-0547">Nucleotide-binding</keyword>
<feature type="binding site" evidence="6">
    <location>
        <position position="121"/>
    </location>
    <ligand>
        <name>NAD(+)</name>
        <dbReference type="ChEBI" id="CHEBI:57540"/>
    </ligand>
</feature>
<organism evidence="11 12">
    <name type="scientific">Flavihumibacter solisilvae</name>
    <dbReference type="NCBI Taxonomy" id="1349421"/>
    <lineage>
        <taxon>Bacteria</taxon>
        <taxon>Pseudomonadati</taxon>
        <taxon>Bacteroidota</taxon>
        <taxon>Chitinophagia</taxon>
        <taxon>Chitinophagales</taxon>
        <taxon>Chitinophagaceae</taxon>
        <taxon>Flavihumibacter</taxon>
    </lineage>
</organism>
<evidence type="ECO:0000313" key="12">
    <source>
        <dbReference type="Proteomes" id="UP000031408"/>
    </source>
</evidence>
<dbReference type="CDD" id="cd18126">
    <property type="entry name" value="GAPDH_I_C"/>
    <property type="match status" value="1"/>
</dbReference>
<dbReference type="AlphaFoldDB" id="A0A0C1KSL9"/>
<dbReference type="EMBL" id="JSVC01000045">
    <property type="protein sequence ID" value="KIC90687.1"/>
    <property type="molecule type" value="Genomic_DNA"/>
</dbReference>
<dbReference type="Gene3D" id="3.40.50.720">
    <property type="entry name" value="NAD(P)-binding Rossmann-like Domain"/>
    <property type="match status" value="1"/>
</dbReference>
<dbReference type="CDD" id="cd05214">
    <property type="entry name" value="GAPDH_I_N"/>
    <property type="match status" value="1"/>
</dbReference>
<dbReference type="Proteomes" id="UP000031408">
    <property type="component" value="Unassembled WGS sequence"/>
</dbReference>
<dbReference type="PIRSF" id="PIRSF000149">
    <property type="entry name" value="GAP_DH"/>
    <property type="match status" value="1"/>
</dbReference>
<protein>
    <recommendedName>
        <fullName evidence="9">Glyceraldehyde-3-phosphate dehydrogenase</fullName>
        <ecNumber evidence="9">1.2.1.-</ecNumber>
    </recommendedName>
</protein>
<dbReference type="EC" id="1.2.1.-" evidence="9"/>
<keyword evidence="3 9" id="KW-0560">Oxidoreductase</keyword>
<evidence type="ECO:0000256" key="8">
    <source>
        <dbReference type="RuleBase" id="RU000397"/>
    </source>
</evidence>
<keyword evidence="12" id="KW-1185">Reference proteome</keyword>
<dbReference type="OrthoDB" id="9803304at2"/>
<evidence type="ECO:0000313" key="11">
    <source>
        <dbReference type="EMBL" id="KIC90687.1"/>
    </source>
</evidence>
<evidence type="ECO:0000256" key="6">
    <source>
        <dbReference type="PIRSR" id="PIRSR000149-3"/>
    </source>
</evidence>
<accession>A0A0C1KSL9</accession>
<evidence type="ECO:0000256" key="2">
    <source>
        <dbReference type="ARBA" id="ARBA00011881"/>
    </source>
</evidence>
<dbReference type="GO" id="GO:0006006">
    <property type="term" value="P:glucose metabolic process"/>
    <property type="evidence" value="ECO:0007669"/>
    <property type="project" value="InterPro"/>
</dbReference>
<dbReference type="Gene3D" id="3.30.360.10">
    <property type="entry name" value="Dihydrodipicolinate Reductase, domain 2"/>
    <property type="match status" value="1"/>
</dbReference>
<dbReference type="Pfam" id="PF02800">
    <property type="entry name" value="Gp_dh_C"/>
    <property type="match status" value="1"/>
</dbReference>
<evidence type="ECO:0000259" key="10">
    <source>
        <dbReference type="SMART" id="SM00846"/>
    </source>
</evidence>
<evidence type="ECO:0000256" key="7">
    <source>
        <dbReference type="PIRSR" id="PIRSR000149-4"/>
    </source>
</evidence>
<dbReference type="InterPro" id="IPR020828">
    <property type="entry name" value="GlycerAld_3-P_DH_NAD(P)-bd"/>
</dbReference>
<feature type="site" description="Activates thiol group during catalysis" evidence="7">
    <location>
        <position position="179"/>
    </location>
</feature>
<feature type="binding site" evidence="5">
    <location>
        <position position="182"/>
    </location>
    <ligand>
        <name>D-glyceraldehyde 3-phosphate</name>
        <dbReference type="ChEBI" id="CHEBI:59776"/>
    </ligand>
</feature>
<dbReference type="PROSITE" id="PS00071">
    <property type="entry name" value="GAPDH"/>
    <property type="match status" value="1"/>
</dbReference>
<dbReference type="InterPro" id="IPR006424">
    <property type="entry name" value="Glyceraldehyde-3-P_DH_1"/>
</dbReference>
<dbReference type="InterPro" id="IPR036291">
    <property type="entry name" value="NAD(P)-bd_dom_sf"/>
</dbReference>
<dbReference type="GO" id="GO:0051287">
    <property type="term" value="F:NAD binding"/>
    <property type="evidence" value="ECO:0007669"/>
    <property type="project" value="InterPro"/>
</dbReference>
<feature type="active site" description="Nucleophile" evidence="4">
    <location>
        <position position="152"/>
    </location>
</feature>
<keyword evidence="6" id="KW-0520">NAD</keyword>
<evidence type="ECO:0000256" key="4">
    <source>
        <dbReference type="PIRSR" id="PIRSR000149-1"/>
    </source>
</evidence>
<evidence type="ECO:0000256" key="3">
    <source>
        <dbReference type="ARBA" id="ARBA00023002"/>
    </source>
</evidence>
<evidence type="ECO:0000256" key="1">
    <source>
        <dbReference type="ARBA" id="ARBA00007406"/>
    </source>
</evidence>
<comment type="caution">
    <text evidence="11">The sequence shown here is derived from an EMBL/GenBank/DDBJ whole genome shotgun (WGS) entry which is preliminary data.</text>
</comment>
<feature type="binding site" evidence="6">
    <location>
        <begin position="13"/>
        <end position="14"/>
    </location>
    <ligand>
        <name>NAD(+)</name>
        <dbReference type="ChEBI" id="CHEBI:57540"/>
    </ligand>
</feature>
<dbReference type="Pfam" id="PF00044">
    <property type="entry name" value="Gp_dh_N"/>
    <property type="match status" value="1"/>
</dbReference>
<comment type="subunit">
    <text evidence="2">Homotetramer.</text>
</comment>
<dbReference type="FunFam" id="3.40.50.720:FF:000001">
    <property type="entry name" value="Glyceraldehyde-3-phosphate dehydrogenase"/>
    <property type="match status" value="1"/>
</dbReference>
<dbReference type="InterPro" id="IPR020829">
    <property type="entry name" value="GlycerAld_3-P_DH_cat"/>
</dbReference>
<name>A0A0C1KSL9_9BACT</name>
<dbReference type="PANTHER" id="PTHR43148">
    <property type="entry name" value="GLYCERALDEHYDE-3-PHOSPHATE DEHYDROGENASE 2"/>
    <property type="match status" value="1"/>
</dbReference>
<evidence type="ECO:0000256" key="9">
    <source>
        <dbReference type="RuleBase" id="RU361160"/>
    </source>
</evidence>
<feature type="domain" description="Glyceraldehyde 3-phosphate dehydrogenase NAD(P) binding" evidence="10">
    <location>
        <begin position="4"/>
        <end position="152"/>
    </location>
</feature>
<dbReference type="GO" id="GO:0050661">
    <property type="term" value="F:NADP binding"/>
    <property type="evidence" value="ECO:0007669"/>
    <property type="project" value="InterPro"/>
</dbReference>
<dbReference type="STRING" id="1349421.OI18_22550"/>
<feature type="binding site" evidence="5">
    <location>
        <begin position="151"/>
        <end position="153"/>
    </location>
    <ligand>
        <name>D-glyceraldehyde 3-phosphate</name>
        <dbReference type="ChEBI" id="CHEBI:59776"/>
    </ligand>
</feature>
<feature type="binding site" evidence="6">
    <location>
        <position position="35"/>
    </location>
    <ligand>
        <name>NAD(+)</name>
        <dbReference type="ChEBI" id="CHEBI:57540"/>
    </ligand>
</feature>
<feature type="binding site" evidence="5">
    <location>
        <position position="235"/>
    </location>
    <ligand>
        <name>D-glyceraldehyde 3-phosphate</name>
        <dbReference type="ChEBI" id="CHEBI:59776"/>
    </ligand>
</feature>
<dbReference type="InterPro" id="IPR020831">
    <property type="entry name" value="GlycerAld/Erythrose_P_DH"/>
</dbReference>
<dbReference type="SMART" id="SM00846">
    <property type="entry name" value="Gp_dh_N"/>
    <property type="match status" value="1"/>
</dbReference>
<dbReference type="RefSeq" id="WP_039144338.1">
    <property type="nucleotide sequence ID" value="NZ_JSVC01000045.1"/>
</dbReference>
<feature type="binding site" evidence="6">
    <location>
        <position position="316"/>
    </location>
    <ligand>
        <name>NAD(+)</name>
        <dbReference type="ChEBI" id="CHEBI:57540"/>
    </ligand>
</feature>
<feature type="binding site" evidence="5">
    <location>
        <begin position="212"/>
        <end position="213"/>
    </location>
    <ligand>
        <name>D-glyceraldehyde 3-phosphate</name>
        <dbReference type="ChEBI" id="CHEBI:59776"/>
    </ligand>
</feature>
<comment type="similarity">
    <text evidence="1 8">Belongs to the glyceraldehyde-3-phosphate dehydrogenase family.</text>
</comment>
<dbReference type="InterPro" id="IPR020830">
    <property type="entry name" value="GlycerAld_3-P_DH_AS"/>
</dbReference>
<dbReference type="SUPFAM" id="SSF55347">
    <property type="entry name" value="Glyceraldehyde-3-phosphate dehydrogenase-like, C-terminal domain"/>
    <property type="match status" value="1"/>
</dbReference>
<dbReference type="GO" id="GO:0016620">
    <property type="term" value="F:oxidoreductase activity, acting on the aldehyde or oxo group of donors, NAD or NADP as acceptor"/>
    <property type="evidence" value="ECO:0007669"/>
    <property type="project" value="InterPro"/>
</dbReference>
<sequence>MSTVKVAINGFGRIGRLVYRQIYNMKGIDVVAINDLTSPKVLAHLLKYDSAQGRFDANVTATEDSIVVNGDTVKIYAQKDPSQIPWGSHGVDVVIESTGFFTDKDKAAAHLKAGAKRVVISAPATGDLKTVVFNVNHDVLDGSEEIISCASCTTNCLAPMAKVLDDTFGITLGQMTTVHAYTNDQNTLDAPHAKGDLRRARAAAANIVPNSTGAAKAIGLVLPKLKGKLDGGAQRIPVITGSLTELTVVLGKKVTLEEVNAAMKSASNESFGYTEDEIVSSDIIGMTYGSLFDATQTKVVTAGDLQMVKTVSWYDNEMSYVSQLVRTVHYFAGLISK</sequence>